<comment type="caution">
    <text evidence="1">The sequence shown here is derived from an EMBL/GenBank/DDBJ whole genome shotgun (WGS) entry which is preliminary data.</text>
</comment>
<organism evidence="1 2">
    <name type="scientific">Smittium mucronatum</name>
    <dbReference type="NCBI Taxonomy" id="133383"/>
    <lineage>
        <taxon>Eukaryota</taxon>
        <taxon>Fungi</taxon>
        <taxon>Fungi incertae sedis</taxon>
        <taxon>Zoopagomycota</taxon>
        <taxon>Kickxellomycotina</taxon>
        <taxon>Harpellomycetes</taxon>
        <taxon>Harpellales</taxon>
        <taxon>Legeriomycetaceae</taxon>
        <taxon>Smittium</taxon>
    </lineage>
</organism>
<keyword evidence="2" id="KW-1185">Reference proteome</keyword>
<protein>
    <recommendedName>
        <fullName evidence="3">RRM domain-containing protein</fullName>
    </recommendedName>
</protein>
<reference evidence="1 2" key="1">
    <citation type="journal article" date="2016" name="Mol. Biol. Evol.">
        <title>Genome-Wide Survey of Gut Fungi (Harpellales) Reveals the First Horizontally Transferred Ubiquitin Gene from a Mosquito Host.</title>
        <authorList>
            <person name="Wang Y."/>
            <person name="White M.M."/>
            <person name="Kvist S."/>
            <person name="Moncalvo J.M."/>
        </authorList>
    </citation>
    <scope>NUCLEOTIDE SEQUENCE [LARGE SCALE GENOMIC DNA]</scope>
    <source>
        <strain evidence="1 2">ALG-7-W6</strain>
    </source>
</reference>
<accession>A0A1R0GLJ7</accession>
<proteinExistence type="predicted"/>
<evidence type="ECO:0008006" key="3">
    <source>
        <dbReference type="Google" id="ProtNLM"/>
    </source>
</evidence>
<dbReference type="EMBL" id="LSSL01007680">
    <property type="protein sequence ID" value="OLY77773.1"/>
    <property type="molecule type" value="Genomic_DNA"/>
</dbReference>
<dbReference type="Proteomes" id="UP000187455">
    <property type="component" value="Unassembled WGS sequence"/>
</dbReference>
<evidence type="ECO:0000313" key="1">
    <source>
        <dbReference type="EMBL" id="OLY77773.1"/>
    </source>
</evidence>
<dbReference type="STRING" id="133383.A0A1R0GLJ7"/>
<name>A0A1R0GLJ7_9FUNG</name>
<gene>
    <name evidence="1" type="ORF">AYI68_g8192</name>
</gene>
<evidence type="ECO:0000313" key="2">
    <source>
        <dbReference type="Proteomes" id="UP000187455"/>
    </source>
</evidence>
<sequence>MRKGRGLFDFIYLRIDWSTNRNSGFGFIHFCDKLSMGTSHGKCLLYLCVCMIRRKCACSHTPRSKICLNSCIDSIPTGKMKSSLWEHQPSCFYTTGEYTGLEIVPYWILCDL</sequence>
<dbReference type="AlphaFoldDB" id="A0A1R0GLJ7"/>
<dbReference type="OrthoDB" id="417481at2759"/>